<feature type="domain" description="DUF4780" evidence="2">
    <location>
        <begin position="16"/>
        <end position="181"/>
    </location>
</feature>
<dbReference type="AlphaFoldDB" id="A0AAJ7W9F8"/>
<evidence type="ECO:0000313" key="4">
    <source>
        <dbReference type="RefSeq" id="XP_026667912.1"/>
    </source>
</evidence>
<organism evidence="3 4">
    <name type="scientific">Ceratina calcarata</name>
    <dbReference type="NCBI Taxonomy" id="156304"/>
    <lineage>
        <taxon>Eukaryota</taxon>
        <taxon>Metazoa</taxon>
        <taxon>Ecdysozoa</taxon>
        <taxon>Arthropoda</taxon>
        <taxon>Hexapoda</taxon>
        <taxon>Insecta</taxon>
        <taxon>Pterygota</taxon>
        <taxon>Neoptera</taxon>
        <taxon>Endopterygota</taxon>
        <taxon>Hymenoptera</taxon>
        <taxon>Apocrita</taxon>
        <taxon>Aculeata</taxon>
        <taxon>Apoidea</taxon>
        <taxon>Anthophila</taxon>
        <taxon>Apidae</taxon>
        <taxon>Ceratina</taxon>
        <taxon>Zadontomerus</taxon>
    </lineage>
</organism>
<evidence type="ECO:0000313" key="3">
    <source>
        <dbReference type="Proteomes" id="UP000694925"/>
    </source>
</evidence>
<protein>
    <submittedName>
        <fullName evidence="4">Uncharacterized protein LOC113464115</fullName>
    </submittedName>
</protein>
<feature type="compositionally biased region" description="Basic residues" evidence="1">
    <location>
        <begin position="291"/>
        <end position="301"/>
    </location>
</feature>
<name>A0AAJ7W9F8_9HYME</name>
<evidence type="ECO:0000256" key="1">
    <source>
        <dbReference type="SAM" id="MobiDB-lite"/>
    </source>
</evidence>
<dbReference type="InterPro" id="IPR031961">
    <property type="entry name" value="DUF4780"/>
</dbReference>
<evidence type="ECO:0000259" key="2">
    <source>
        <dbReference type="Pfam" id="PF16012"/>
    </source>
</evidence>
<proteinExistence type="predicted"/>
<reference evidence="4" key="1">
    <citation type="submission" date="2025-08" db="UniProtKB">
        <authorList>
            <consortium name="RefSeq"/>
        </authorList>
    </citation>
    <scope>IDENTIFICATION</scope>
    <source>
        <tissue evidence="4">Whole body</tissue>
    </source>
</reference>
<feature type="region of interest" description="Disordered" evidence="1">
    <location>
        <begin position="271"/>
        <end position="301"/>
    </location>
</feature>
<dbReference type="RefSeq" id="XP_026667912.1">
    <property type="nucleotide sequence ID" value="XM_026812111.1"/>
</dbReference>
<dbReference type="Proteomes" id="UP000694925">
    <property type="component" value="Unplaced"/>
</dbReference>
<sequence>MNRQFARNTENERTYLVAIVPQDFPKVLMKFAETEEFGDALSECVLRYTEEARKQKSLNYTRPSFLNFHQKNGGILLTCETEETVRWIKVAIKHVRMRNGRELKVEERQALDNRFLAEGRCTHSRYNGRNILETIMKYNRGLDTSRWIVTREKQTRTGLIITIELEGRSVGTLRKLRNKIPLDQSRVHRFNVISVTPSMRDINQERNEGLTLDVTDDDFGPLLGGEGGYSPESPTSEYSQCDRSTSTSFDTDGDEFILSAELDRFTNMDIDVEPEKHEPTARGTLQQKPMLRLKRQKKEPR</sequence>
<feature type="compositionally biased region" description="Polar residues" evidence="1">
    <location>
        <begin position="232"/>
        <end position="250"/>
    </location>
</feature>
<dbReference type="Pfam" id="PF16012">
    <property type="entry name" value="DUF4780"/>
    <property type="match status" value="1"/>
</dbReference>
<gene>
    <name evidence="4" type="primary">LOC113464115</name>
</gene>
<feature type="region of interest" description="Disordered" evidence="1">
    <location>
        <begin position="224"/>
        <end position="253"/>
    </location>
</feature>
<dbReference type="GeneID" id="113464115"/>
<accession>A0AAJ7W9F8</accession>
<dbReference type="KEGG" id="ccal:113464115"/>
<keyword evidence="3" id="KW-1185">Reference proteome</keyword>